<name>A0ABQ8JXT6_9APHY</name>
<dbReference type="RefSeq" id="XP_047772472.1">
    <property type="nucleotide sequence ID" value="XM_047928210.1"/>
</dbReference>
<dbReference type="GeneID" id="72008942"/>
<evidence type="ECO:0000256" key="1">
    <source>
        <dbReference type="SAM" id="MobiDB-lite"/>
    </source>
</evidence>
<feature type="compositionally biased region" description="Basic and acidic residues" evidence="1">
    <location>
        <begin position="204"/>
        <end position="214"/>
    </location>
</feature>
<feature type="region of interest" description="Disordered" evidence="1">
    <location>
        <begin position="1"/>
        <end position="61"/>
    </location>
</feature>
<dbReference type="EMBL" id="JADCUA010000046">
    <property type="protein sequence ID" value="KAH9828831.1"/>
    <property type="molecule type" value="Genomic_DNA"/>
</dbReference>
<protein>
    <submittedName>
        <fullName evidence="2">Uncharacterized protein</fullName>
    </submittedName>
</protein>
<feature type="region of interest" description="Disordered" evidence="1">
    <location>
        <begin position="204"/>
        <end position="226"/>
    </location>
</feature>
<gene>
    <name evidence="2" type="ORF">C8Q71DRAFT_863687</name>
</gene>
<reference evidence="2 3" key="1">
    <citation type="journal article" date="2021" name="Environ. Microbiol.">
        <title>Gene family expansions and transcriptome signatures uncover fungal adaptations to wood decay.</title>
        <authorList>
            <person name="Hage H."/>
            <person name="Miyauchi S."/>
            <person name="Viragh M."/>
            <person name="Drula E."/>
            <person name="Min B."/>
            <person name="Chaduli D."/>
            <person name="Navarro D."/>
            <person name="Favel A."/>
            <person name="Norest M."/>
            <person name="Lesage-Meessen L."/>
            <person name="Balint B."/>
            <person name="Merenyi Z."/>
            <person name="de Eugenio L."/>
            <person name="Morin E."/>
            <person name="Martinez A.T."/>
            <person name="Baldrian P."/>
            <person name="Stursova M."/>
            <person name="Martinez M.J."/>
            <person name="Novotny C."/>
            <person name="Magnuson J.K."/>
            <person name="Spatafora J.W."/>
            <person name="Maurice S."/>
            <person name="Pangilinan J."/>
            <person name="Andreopoulos W."/>
            <person name="LaButti K."/>
            <person name="Hundley H."/>
            <person name="Na H."/>
            <person name="Kuo A."/>
            <person name="Barry K."/>
            <person name="Lipzen A."/>
            <person name="Henrissat B."/>
            <person name="Riley R."/>
            <person name="Ahrendt S."/>
            <person name="Nagy L.G."/>
            <person name="Grigoriev I.V."/>
            <person name="Martin F."/>
            <person name="Rosso M.N."/>
        </authorList>
    </citation>
    <scope>NUCLEOTIDE SEQUENCE [LARGE SCALE GENOMIC DNA]</scope>
    <source>
        <strain evidence="2 3">CIRM-BRFM 1785</strain>
    </source>
</reference>
<proteinExistence type="predicted"/>
<evidence type="ECO:0000313" key="3">
    <source>
        <dbReference type="Proteomes" id="UP000814176"/>
    </source>
</evidence>
<dbReference type="Proteomes" id="UP000814176">
    <property type="component" value="Unassembled WGS sequence"/>
</dbReference>
<organism evidence="2 3">
    <name type="scientific">Rhodofomes roseus</name>
    <dbReference type="NCBI Taxonomy" id="34475"/>
    <lineage>
        <taxon>Eukaryota</taxon>
        <taxon>Fungi</taxon>
        <taxon>Dikarya</taxon>
        <taxon>Basidiomycota</taxon>
        <taxon>Agaricomycotina</taxon>
        <taxon>Agaricomycetes</taxon>
        <taxon>Polyporales</taxon>
        <taxon>Rhodofomes</taxon>
    </lineage>
</organism>
<comment type="caution">
    <text evidence="2">The sequence shown here is derived from an EMBL/GenBank/DDBJ whole genome shotgun (WGS) entry which is preliminary data.</text>
</comment>
<sequence>MRSKEPSKANIPSSSDRDPMTHGISQPEASNHDSQVTLVDSETEPTSRSEQRGYRRKASVRAQVSIASHFETGGALDSQTTEMQWMHGWEQQPSQNSDVVHAEDQIARDVSNGLDDDRESVFEGSDEVHQGRSSPASYHGIENDLTDALEAQLEDAKASCVFHRIRAEALNFEVHRLTRALQTAENALEEARLKLKEVVAKYEAAGTERGESDGGRTTLKRAKRGV</sequence>
<accession>A0ABQ8JXT6</accession>
<keyword evidence="3" id="KW-1185">Reference proteome</keyword>
<evidence type="ECO:0000313" key="2">
    <source>
        <dbReference type="EMBL" id="KAH9828831.1"/>
    </source>
</evidence>
<feature type="compositionally biased region" description="Polar residues" evidence="1">
    <location>
        <begin position="23"/>
        <end position="44"/>
    </location>
</feature>